<accession>A0AB38YDZ6</accession>
<dbReference type="SUPFAM" id="SSF63411">
    <property type="entry name" value="LuxS/MPP-like metallohydrolase"/>
    <property type="match status" value="2"/>
</dbReference>
<dbReference type="Gene3D" id="3.30.830.10">
    <property type="entry name" value="Metalloenzyme, LuxS/M16 peptidase-like"/>
    <property type="match status" value="2"/>
</dbReference>
<sequence length="845" mass="94965">MNGLLILVVLGILVGAGSWWVKSRPAAPALIALQQEVVRLDNGLEVHLVADPDAAQARLELYWEVGSLSDPADLPGLHDLMLRVLFYGETPQGYRHMETRAARDPLGDFVVQHGRTHSRIQLDTSPSVFTDEVRYLARLLQLPSLPLPAIDYERQRMPRLDPAYDFFGSAELRVLDELSAERSAYATNLMRDLDNWRSLSEEGVARQLSQRIAEKLHTGVLRVSLHAPLPADALRELADAFAGLRSGTALPDHQLIYSPLVDVLQEPQVVRVRRAGLSNEMHILYPWRLRVEQREKADDAVRWLTSPYASGLKRRLREAGLITGISAHYNDEYFVVSLQTTAQGRSNEAVLYGSVSRFLAQIQNGPEASELVRRVAGDRRIAPELAIAGLGLDPSLFVVMEMAPGAGNLNWRREAVVQGYAQRALPVELPVLAPTYTSDRPRFEANEYSLLGWQPDLLLSSPGLTFWHYEDNRYDTDLVSAHVRVNVPIGPDPARQAQWQAWAMEEPAWWNETAVWSAMSSRSLGSGLQVSADATGVTWQFTDSWPAVEQWTYDFLASLWGMQPQLPTLTDTANAAQRLVRQRAQWPELAVPEDMMQQPLTVLLSGRVDRSRASTLLTWLRAARQDVVVPVNTVNPASPLPTRHHVAELEVSGATSSVTRFLQLPHNDLRHQVLAEWSTPWVEEVLQQVAQRQGFAGEVSVELVNPTGIPALQVTLSSSVQDPARLGLYLTTFWSELRQSLDQFNSARFQEGTGWQANILRAQPESLPLLARFYWNDISAGRMHFNGRLQRALVLEGTSLEGWQYFMRQWLLEGTARQLTVYEIGQDWREEYAQNRRLPAGSVAW</sequence>
<proteinExistence type="predicted"/>
<dbReference type="RefSeq" id="WP_304994877.1">
    <property type="nucleotide sequence ID" value="NZ_CP101717.1"/>
</dbReference>
<name>A0AB38YDZ6_9GAMM</name>
<evidence type="ECO:0008006" key="2">
    <source>
        <dbReference type="Google" id="ProtNLM"/>
    </source>
</evidence>
<evidence type="ECO:0000313" key="1">
    <source>
        <dbReference type="EMBL" id="WLD57592.1"/>
    </source>
</evidence>
<dbReference type="GO" id="GO:0046872">
    <property type="term" value="F:metal ion binding"/>
    <property type="evidence" value="ECO:0007669"/>
    <property type="project" value="InterPro"/>
</dbReference>
<dbReference type="EMBL" id="CP101717">
    <property type="protein sequence ID" value="WLD57592.1"/>
    <property type="molecule type" value="Genomic_DNA"/>
</dbReference>
<organism evidence="1">
    <name type="scientific">Salinispirillum sp. LH 10-3-1</name>
    <dbReference type="NCBI Taxonomy" id="2952525"/>
    <lineage>
        <taxon>Bacteria</taxon>
        <taxon>Pseudomonadati</taxon>
        <taxon>Pseudomonadota</taxon>
        <taxon>Gammaproteobacteria</taxon>
        <taxon>Oceanospirillales</taxon>
        <taxon>Saccharospirillaceae</taxon>
        <taxon>Salinispirillum</taxon>
    </lineage>
</organism>
<protein>
    <recommendedName>
        <fullName evidence="2">Insulinase family protein</fullName>
    </recommendedName>
</protein>
<reference evidence="1" key="1">
    <citation type="submission" date="2022-07" db="EMBL/GenBank/DDBJ databases">
        <title>Complete genome sequence of Salinispirillum sp. LH10-3-1 capable of multiple carbohydrate inversion isolated from a soda lake.</title>
        <authorList>
            <person name="Liu J."/>
            <person name="Zhai Y."/>
            <person name="Zhang H."/>
            <person name="Yang H."/>
            <person name="Qu J."/>
            <person name="Li J."/>
        </authorList>
    </citation>
    <scope>NUCLEOTIDE SEQUENCE</scope>
    <source>
        <strain evidence="1">LH 10-3-1</strain>
    </source>
</reference>
<gene>
    <name evidence="1" type="ORF">NFC81_12850</name>
</gene>
<dbReference type="InterPro" id="IPR011249">
    <property type="entry name" value="Metalloenz_LuxS/M16"/>
</dbReference>
<dbReference type="AlphaFoldDB" id="A0AB38YDZ6"/>